<organism evidence="2 3">
    <name type="scientific">Halovenus aranensis</name>
    <dbReference type="NCBI Taxonomy" id="890420"/>
    <lineage>
        <taxon>Archaea</taxon>
        <taxon>Methanobacteriati</taxon>
        <taxon>Methanobacteriota</taxon>
        <taxon>Stenosarchaea group</taxon>
        <taxon>Halobacteria</taxon>
        <taxon>Halobacteriales</taxon>
        <taxon>Haloarculaceae</taxon>
        <taxon>Halovenus</taxon>
    </lineage>
</organism>
<gene>
    <name evidence="2" type="ORF">SAMN05216226_106148</name>
</gene>
<proteinExistence type="predicted"/>
<dbReference type="AlphaFoldDB" id="A0A1G8VCW1"/>
<reference evidence="2 3" key="1">
    <citation type="submission" date="2016-10" db="EMBL/GenBank/DDBJ databases">
        <authorList>
            <person name="de Groot N.N."/>
        </authorList>
    </citation>
    <scope>NUCLEOTIDE SEQUENCE [LARGE SCALE GENOMIC DNA]</scope>
    <source>
        <strain evidence="2 3">IBRC-M10015</strain>
    </source>
</reference>
<name>A0A1G8VCW1_9EURY</name>
<feature type="region of interest" description="Disordered" evidence="1">
    <location>
        <begin position="20"/>
        <end position="69"/>
    </location>
</feature>
<feature type="compositionally biased region" description="Acidic residues" evidence="1">
    <location>
        <begin position="45"/>
        <end position="67"/>
    </location>
</feature>
<accession>A0A1G8VCW1</accession>
<dbReference type="Proteomes" id="UP000198856">
    <property type="component" value="Unassembled WGS sequence"/>
</dbReference>
<dbReference type="EMBL" id="FNFC01000006">
    <property type="protein sequence ID" value="SDJ63853.1"/>
    <property type="molecule type" value="Genomic_DNA"/>
</dbReference>
<dbReference type="OrthoDB" id="275528at2157"/>
<dbReference type="RefSeq" id="WP_143414141.1">
    <property type="nucleotide sequence ID" value="NZ_FNFC01000006.1"/>
</dbReference>
<evidence type="ECO:0000313" key="3">
    <source>
        <dbReference type="Proteomes" id="UP000198856"/>
    </source>
</evidence>
<evidence type="ECO:0000256" key="1">
    <source>
        <dbReference type="SAM" id="MobiDB-lite"/>
    </source>
</evidence>
<dbReference type="STRING" id="890420.SAMN05216226_106148"/>
<keyword evidence="3" id="KW-1185">Reference proteome</keyword>
<evidence type="ECO:0000313" key="2">
    <source>
        <dbReference type="EMBL" id="SDJ63853.1"/>
    </source>
</evidence>
<sequence>MRRRDFLRTGTGVGLTITIAGCNTSSDDSQENDPDTSTPGSDGTTEADTDTTGEDSQEDEQQTEADPENAVRYFFEDETGALGHLGDDETPENYDHIITNSTTESEYQEMQRNDRAYAEDAASSQTAPNGQGLNMSVDEMIARAEEIYNNPEQHIDTLGYEDLNFAEEDDEIVFTRALIKASQEAGVSSSAAADWIVSNIAEEAVNQINPDFSDFKLSSIFASEPVSPNSTGGIGGAERENEWGQTYINSGFRHIPALLQYERNGEANVKYVEQTNSVNVDIFRRVIRDPESSLYRSSLDQDTVNVSRDSESGESGNMFPEHYVTALDYTKARELESEDILGLTENDAGVVNAVGDWVGVALFQMVDDMGITGYDNNPDRDNTNIGAALDGTLVSDSFGQALEEFVTDPTPEKREYIKNISRGLYQIQQEQGWEATVALEGTLEDPEILPTNQATINAVRGDQAYDQVRERVAG</sequence>
<protein>
    <submittedName>
        <fullName evidence="2">Uncharacterized protein</fullName>
    </submittedName>
</protein>
<dbReference type="PROSITE" id="PS51257">
    <property type="entry name" value="PROKAR_LIPOPROTEIN"/>
    <property type="match status" value="1"/>
</dbReference>